<evidence type="ECO:0000313" key="3">
    <source>
        <dbReference type="Proteomes" id="UP000011747"/>
    </source>
</evidence>
<gene>
    <name evidence="2" type="ORF">HMPREF1015_02049</name>
</gene>
<comment type="caution">
    <text evidence="2">The sequence shown here is derived from an EMBL/GenBank/DDBJ whole genome shotgun (WGS) entry which is preliminary data.</text>
</comment>
<dbReference type="RefSeq" id="WP_004439591.1">
    <property type="nucleotide sequence ID" value="NZ_JH414756.1"/>
</dbReference>
<name>G9QLZ1_9BACI</name>
<dbReference type="EMBL" id="ACWF01000109">
    <property type="protein sequence ID" value="EHL77655.1"/>
    <property type="molecule type" value="Genomic_DNA"/>
</dbReference>
<dbReference type="HOGENOM" id="CLU_104597_0_0_9"/>
<evidence type="ECO:0000256" key="1">
    <source>
        <dbReference type="SAM" id="Phobius"/>
    </source>
</evidence>
<keyword evidence="1" id="KW-0472">Membrane</keyword>
<protein>
    <recommendedName>
        <fullName evidence="4">Yip1 domain-containing protein</fullName>
    </recommendedName>
</protein>
<feature type="transmembrane region" description="Helical" evidence="1">
    <location>
        <begin position="111"/>
        <end position="131"/>
    </location>
</feature>
<keyword evidence="3" id="KW-1185">Reference proteome</keyword>
<keyword evidence="1" id="KW-0812">Transmembrane</keyword>
<keyword evidence="1" id="KW-1133">Transmembrane helix</keyword>
<dbReference type="AlphaFoldDB" id="G9QLZ1"/>
<accession>G9QLZ1</accession>
<feature type="transmembrane region" description="Helical" evidence="1">
    <location>
        <begin position="33"/>
        <end position="54"/>
    </location>
</feature>
<feature type="transmembrane region" description="Helical" evidence="1">
    <location>
        <begin position="74"/>
        <end position="99"/>
    </location>
</feature>
<dbReference type="PATRIC" id="fig|665952.3.peg.2090"/>
<feature type="transmembrane region" description="Helical" evidence="1">
    <location>
        <begin position="190"/>
        <end position="215"/>
    </location>
</feature>
<reference evidence="2 3" key="1">
    <citation type="submission" date="2011-09" db="EMBL/GenBank/DDBJ databases">
        <title>The Genome Sequence of Bacillus smithii 7_3_47FAA.</title>
        <authorList>
            <consortium name="The Broad Institute Genome Sequencing Platform"/>
            <person name="Earl A."/>
            <person name="Ward D."/>
            <person name="Feldgarden M."/>
            <person name="Gevers D."/>
            <person name="Daigneault M."/>
            <person name="Strauss J."/>
            <person name="Allen-Vercoe E."/>
            <person name="Young S.K."/>
            <person name="Zeng Q."/>
            <person name="Gargeya S."/>
            <person name="Fitzgerald M."/>
            <person name="Haas B."/>
            <person name="Abouelleil A."/>
            <person name="Alvarado L."/>
            <person name="Arachchi H.M."/>
            <person name="Berlin A."/>
            <person name="Brown A."/>
            <person name="Chapman S.B."/>
            <person name="Chen Z."/>
            <person name="Dunbar C."/>
            <person name="Freedman E."/>
            <person name="Gearin G."/>
            <person name="Goldberg J."/>
            <person name="Griggs A."/>
            <person name="Gujja S."/>
            <person name="Heiman D."/>
            <person name="Howarth C."/>
            <person name="Larson L."/>
            <person name="Lui A."/>
            <person name="MacDonald P.J.P."/>
            <person name="Montmayeur A."/>
            <person name="Murphy C."/>
            <person name="Neiman D."/>
            <person name="Pearson M."/>
            <person name="Priest M."/>
            <person name="Roberts A."/>
            <person name="Saif S."/>
            <person name="Shea T."/>
            <person name="Shenoy N."/>
            <person name="Sisk P."/>
            <person name="Stolte C."/>
            <person name="Sykes S."/>
            <person name="Wortman J."/>
            <person name="Nusbaum C."/>
            <person name="Birren B."/>
        </authorList>
    </citation>
    <scope>NUCLEOTIDE SEQUENCE [LARGE SCALE GENOMIC DNA]</scope>
    <source>
        <strain evidence="2 3">7_3_47FAA</strain>
    </source>
</reference>
<organism evidence="2 3">
    <name type="scientific">Bacillus smithii 7_3_47FAA</name>
    <dbReference type="NCBI Taxonomy" id="665952"/>
    <lineage>
        <taxon>Bacteria</taxon>
        <taxon>Bacillati</taxon>
        <taxon>Bacillota</taxon>
        <taxon>Bacilli</taxon>
        <taxon>Bacillales</taxon>
        <taxon>Bacillaceae</taxon>
        <taxon>Bacillus</taxon>
    </lineage>
</organism>
<dbReference type="Proteomes" id="UP000011747">
    <property type="component" value="Unassembled WGS sequence"/>
</dbReference>
<feature type="transmembrane region" description="Helical" evidence="1">
    <location>
        <begin position="158"/>
        <end position="178"/>
    </location>
</feature>
<evidence type="ECO:0008006" key="4">
    <source>
        <dbReference type="Google" id="ProtNLM"/>
    </source>
</evidence>
<dbReference type="GeneID" id="87580656"/>
<proteinExistence type="predicted"/>
<evidence type="ECO:0000313" key="2">
    <source>
        <dbReference type="EMBL" id="EHL77655.1"/>
    </source>
</evidence>
<sequence>MYQVKLWKGVFKTRNVLYELEQAETIRGLSSRIIILLVISVILSAVSSCLGIGSEDLSHRLADWTANELAARKVFFVLGSVFWGILFVLLVLVVPSLLFWGLMEVDFRKALVLQLFVLTILIGERVILLPFEFLYGLKWYYSPFALGTAIRYLTDHSILIRFFGSISLFQIWTLVLQYRFLKRMTDHKPLYIAAVIAGLSIVFWAFTAFFTSIHIEKLI</sequence>